<name>A0AA40ACN9_9PEZI</name>
<evidence type="ECO:0000313" key="2">
    <source>
        <dbReference type="EMBL" id="KAK0713444.1"/>
    </source>
</evidence>
<dbReference type="Proteomes" id="UP001172101">
    <property type="component" value="Unassembled WGS sequence"/>
</dbReference>
<feature type="compositionally biased region" description="Basic and acidic residues" evidence="1">
    <location>
        <begin position="1"/>
        <end position="18"/>
    </location>
</feature>
<dbReference type="EMBL" id="JAUIRO010000005">
    <property type="protein sequence ID" value="KAK0713444.1"/>
    <property type="molecule type" value="Genomic_DNA"/>
</dbReference>
<feature type="region of interest" description="Disordered" evidence="1">
    <location>
        <begin position="73"/>
        <end position="193"/>
    </location>
</feature>
<dbReference type="GeneID" id="85323413"/>
<protein>
    <submittedName>
        <fullName evidence="2">Uncharacterized protein</fullName>
    </submittedName>
</protein>
<gene>
    <name evidence="2" type="ORF">B0T26DRAFT_677779</name>
</gene>
<dbReference type="RefSeq" id="XP_060294767.1">
    <property type="nucleotide sequence ID" value="XM_060440143.1"/>
</dbReference>
<sequence>MSSGGDSRDMDLDMDTRSEPGFMPSQLNDDGENSGRGVGGETPLPSIDSYPFRLRGQKLVVVPGEGSLLDYFDLPSPPNSVMLHRTLSPFPTPPTSPVHPDSSMSPHHNRLASSPLALNPPLAPSDSSPPTQSMASMPSHLNQPMTPPPSNTDESSSSSESSPELGSPPAGGRRALNRRTPYYPPNSSRTVDRTRIYMNRGPHALPNWTPLTSLPRHVQLQIEDRMVKFTAP</sequence>
<organism evidence="2 3">
    <name type="scientific">Lasiosphaeria miniovina</name>
    <dbReference type="NCBI Taxonomy" id="1954250"/>
    <lineage>
        <taxon>Eukaryota</taxon>
        <taxon>Fungi</taxon>
        <taxon>Dikarya</taxon>
        <taxon>Ascomycota</taxon>
        <taxon>Pezizomycotina</taxon>
        <taxon>Sordariomycetes</taxon>
        <taxon>Sordariomycetidae</taxon>
        <taxon>Sordariales</taxon>
        <taxon>Lasiosphaeriaceae</taxon>
        <taxon>Lasiosphaeria</taxon>
    </lineage>
</organism>
<evidence type="ECO:0000256" key="1">
    <source>
        <dbReference type="SAM" id="MobiDB-lite"/>
    </source>
</evidence>
<keyword evidence="3" id="KW-1185">Reference proteome</keyword>
<feature type="compositionally biased region" description="Polar residues" evidence="1">
    <location>
        <begin position="131"/>
        <end position="144"/>
    </location>
</feature>
<comment type="caution">
    <text evidence="2">The sequence shown here is derived from an EMBL/GenBank/DDBJ whole genome shotgun (WGS) entry which is preliminary data.</text>
</comment>
<feature type="compositionally biased region" description="Low complexity" evidence="1">
    <location>
        <begin position="111"/>
        <end position="130"/>
    </location>
</feature>
<accession>A0AA40ACN9</accession>
<reference evidence="2" key="1">
    <citation type="submission" date="2023-06" db="EMBL/GenBank/DDBJ databases">
        <title>Genome-scale phylogeny and comparative genomics of the fungal order Sordariales.</title>
        <authorList>
            <consortium name="Lawrence Berkeley National Laboratory"/>
            <person name="Hensen N."/>
            <person name="Bonometti L."/>
            <person name="Westerberg I."/>
            <person name="Brannstrom I.O."/>
            <person name="Guillou S."/>
            <person name="Cros-Aarteil S."/>
            <person name="Calhoun S."/>
            <person name="Haridas S."/>
            <person name="Kuo A."/>
            <person name="Mondo S."/>
            <person name="Pangilinan J."/>
            <person name="Riley R."/>
            <person name="LaButti K."/>
            <person name="Andreopoulos B."/>
            <person name="Lipzen A."/>
            <person name="Chen C."/>
            <person name="Yanf M."/>
            <person name="Daum C."/>
            <person name="Ng V."/>
            <person name="Clum A."/>
            <person name="Steindorff A."/>
            <person name="Ohm R."/>
            <person name="Martin F."/>
            <person name="Silar P."/>
            <person name="Natvig D."/>
            <person name="Lalanne C."/>
            <person name="Gautier V."/>
            <person name="Ament-velasquez S.L."/>
            <person name="Kruys A."/>
            <person name="Hutchinson M.I."/>
            <person name="Powell A.J."/>
            <person name="Barry K."/>
            <person name="Miller A.N."/>
            <person name="Grigoriev I.V."/>
            <person name="Debuchy R."/>
            <person name="Gladieux P."/>
            <person name="Thoren M.H."/>
            <person name="Johannesson H."/>
        </authorList>
    </citation>
    <scope>NUCLEOTIDE SEQUENCE</scope>
    <source>
        <strain evidence="2">SMH2392-1A</strain>
    </source>
</reference>
<feature type="compositionally biased region" description="Low complexity" evidence="1">
    <location>
        <begin position="151"/>
        <end position="168"/>
    </location>
</feature>
<feature type="region of interest" description="Disordered" evidence="1">
    <location>
        <begin position="1"/>
        <end position="49"/>
    </location>
</feature>
<dbReference type="AlphaFoldDB" id="A0AA40ACN9"/>
<evidence type="ECO:0000313" key="3">
    <source>
        <dbReference type="Proteomes" id="UP001172101"/>
    </source>
</evidence>
<proteinExistence type="predicted"/>